<dbReference type="InterPro" id="IPR036388">
    <property type="entry name" value="WH-like_DNA-bd_sf"/>
</dbReference>
<dbReference type="GO" id="GO:0003677">
    <property type="term" value="F:DNA binding"/>
    <property type="evidence" value="ECO:0007669"/>
    <property type="project" value="UniProtKB-KW"/>
</dbReference>
<dbReference type="EMBL" id="GG698802">
    <property type="protein sequence ID" value="EEU30922.1"/>
    <property type="molecule type" value="Genomic_DNA"/>
</dbReference>
<dbReference type="InterPro" id="IPR000847">
    <property type="entry name" value="LysR_HTH_N"/>
</dbReference>
<dbReference type="CDD" id="cd05466">
    <property type="entry name" value="PBP2_LTTR_substrate"/>
    <property type="match status" value="1"/>
</dbReference>
<dbReference type="PROSITE" id="PS50931">
    <property type="entry name" value="HTH_LYSR"/>
    <property type="match status" value="1"/>
</dbReference>
<dbReference type="SUPFAM" id="SSF53850">
    <property type="entry name" value="Periplasmic binding protein-like II"/>
    <property type="match status" value="1"/>
</dbReference>
<evidence type="ECO:0000256" key="2">
    <source>
        <dbReference type="ARBA" id="ARBA00023015"/>
    </source>
</evidence>
<dbReference type="SUPFAM" id="SSF46785">
    <property type="entry name" value="Winged helix' DNA-binding domain"/>
    <property type="match status" value="1"/>
</dbReference>
<name>C7XUG1_9LACO</name>
<keyword evidence="4" id="KW-0804">Transcription</keyword>
<feature type="domain" description="HTH lysR-type" evidence="5">
    <location>
        <begin position="9"/>
        <end position="66"/>
    </location>
</feature>
<keyword evidence="3" id="KW-0238">DNA-binding</keyword>
<dbReference type="Pfam" id="PF03466">
    <property type="entry name" value="LysR_substrate"/>
    <property type="match status" value="1"/>
</dbReference>
<dbReference type="GO" id="GO:0005829">
    <property type="term" value="C:cytosol"/>
    <property type="evidence" value="ECO:0007669"/>
    <property type="project" value="TreeGrafter"/>
</dbReference>
<dbReference type="InterPro" id="IPR005119">
    <property type="entry name" value="LysR_subst-bd"/>
</dbReference>
<dbReference type="PANTHER" id="PTHR30419">
    <property type="entry name" value="HTH-TYPE TRANSCRIPTIONAL REGULATOR YBHD"/>
    <property type="match status" value="1"/>
</dbReference>
<dbReference type="AlphaFoldDB" id="C7XUG1"/>
<protein>
    <submittedName>
        <fullName evidence="6">LysR substrate binding domain protein</fullName>
    </submittedName>
</protein>
<dbReference type="HOGENOM" id="CLU_039613_6_2_9"/>
<reference evidence="6 7" key="1">
    <citation type="submission" date="2009-06" db="EMBL/GenBank/DDBJ databases">
        <title>The Genome Sequence of Lactobacillus coleohominis strain 101-4-CHN.</title>
        <authorList>
            <consortium name="The Broad Institute Genome Sequencing Platform"/>
            <person name="Ward D."/>
            <person name="Young S.K."/>
            <person name="Zeng Q."/>
            <person name="Koehrsen M."/>
            <person name="Alvarado L."/>
            <person name="Berlin A."/>
            <person name="Borenstein D."/>
            <person name="Chen Z."/>
            <person name="Engels R."/>
            <person name="Freedman E."/>
            <person name="Gellesch M."/>
            <person name="Goldberg J."/>
            <person name="Griggs A."/>
            <person name="Gujja S."/>
            <person name="Heiman D."/>
            <person name="Hepburn T."/>
            <person name="Howarth C."/>
            <person name="Jen D."/>
            <person name="Larson L."/>
            <person name="Lewis B."/>
            <person name="Mehta T."/>
            <person name="Park D."/>
            <person name="Pearson M."/>
            <person name="Roberts A."/>
            <person name="Saif S."/>
            <person name="Shea T."/>
            <person name="Shenoy N."/>
            <person name="Sisk P."/>
            <person name="Stolte C."/>
            <person name="Sykes S."/>
            <person name="Walk T."/>
            <person name="White J."/>
            <person name="Yandava C."/>
            <person name="Liu Y."/>
            <person name="Xu Q."/>
            <person name="Lander E."/>
            <person name="Nusbaum C."/>
            <person name="Galagan J."/>
            <person name="Birren B."/>
        </authorList>
    </citation>
    <scope>NUCLEOTIDE SEQUENCE [LARGE SCALE GENOMIC DNA]</scope>
    <source>
        <strain evidence="6 7">101-4-CHN</strain>
    </source>
</reference>
<dbReference type="Proteomes" id="UP000003987">
    <property type="component" value="Unassembled WGS sequence"/>
</dbReference>
<keyword evidence="2" id="KW-0805">Transcription regulation</keyword>
<comment type="similarity">
    <text evidence="1">Belongs to the LysR transcriptional regulatory family.</text>
</comment>
<evidence type="ECO:0000313" key="7">
    <source>
        <dbReference type="Proteomes" id="UP000003987"/>
    </source>
</evidence>
<dbReference type="Gene3D" id="3.40.190.290">
    <property type="match status" value="1"/>
</dbReference>
<evidence type="ECO:0000256" key="3">
    <source>
        <dbReference type="ARBA" id="ARBA00023125"/>
    </source>
</evidence>
<evidence type="ECO:0000256" key="4">
    <source>
        <dbReference type="ARBA" id="ARBA00023163"/>
    </source>
</evidence>
<organism evidence="6 7">
    <name type="scientific">Limosilactobacillus coleohominis 101-4-CHN</name>
    <dbReference type="NCBI Taxonomy" id="575594"/>
    <lineage>
        <taxon>Bacteria</taxon>
        <taxon>Bacillati</taxon>
        <taxon>Bacillota</taxon>
        <taxon>Bacilli</taxon>
        <taxon>Lactobacillales</taxon>
        <taxon>Lactobacillaceae</taxon>
        <taxon>Limosilactobacillus</taxon>
    </lineage>
</organism>
<dbReference type="PRINTS" id="PR00039">
    <property type="entry name" value="HTHLYSR"/>
</dbReference>
<evidence type="ECO:0000313" key="6">
    <source>
        <dbReference type="EMBL" id="EEU30922.1"/>
    </source>
</evidence>
<keyword evidence="7" id="KW-1185">Reference proteome</keyword>
<sequence>MILGGVIPMETRVLKYFLEVAKRNNITQAAEHLHITQPTLSRQIIELEKELGVQLFDREKRQMRLNKAGALFQQRAATILTLLDQTESELVNTQNELSGTINLGVVESAVANFMMQAVADFQDQYPAVRFNIFDGDGDTLRERLDQSLCDLIALIEPVEAAKYNYFSLPVREKWGLIMRKDAPLAQRQTIMAHDLYQLPLIVGRRNIVRDDILDGLHLDPHKLDWKIQINLPQNSRDLLLSGKYYHLGIYGVFEKYHDDRLTFVPFSPERTTGHLLAWRKNIQLTPVVEKFLQFVAERTVD</sequence>
<dbReference type="eggNOG" id="COG0583">
    <property type="taxonomic scope" value="Bacteria"/>
</dbReference>
<dbReference type="Gene3D" id="1.10.10.10">
    <property type="entry name" value="Winged helix-like DNA-binding domain superfamily/Winged helix DNA-binding domain"/>
    <property type="match status" value="1"/>
</dbReference>
<dbReference type="Pfam" id="PF00126">
    <property type="entry name" value="HTH_1"/>
    <property type="match status" value="1"/>
</dbReference>
<dbReference type="PANTHER" id="PTHR30419:SF8">
    <property type="entry name" value="NITROGEN ASSIMILATION TRANSCRIPTIONAL ACTIVATOR-RELATED"/>
    <property type="match status" value="1"/>
</dbReference>
<accession>C7XUG1</accession>
<dbReference type="STRING" id="575594.HMPREF0501_00327"/>
<evidence type="ECO:0000256" key="1">
    <source>
        <dbReference type="ARBA" id="ARBA00009437"/>
    </source>
</evidence>
<gene>
    <name evidence="6" type="ORF">HMPREF0501_00327</name>
</gene>
<evidence type="ECO:0000259" key="5">
    <source>
        <dbReference type="PROSITE" id="PS50931"/>
    </source>
</evidence>
<dbReference type="FunFam" id="1.10.10.10:FF:000001">
    <property type="entry name" value="LysR family transcriptional regulator"/>
    <property type="match status" value="1"/>
</dbReference>
<proteinExistence type="inferred from homology"/>
<dbReference type="InterPro" id="IPR050950">
    <property type="entry name" value="HTH-type_LysR_regulators"/>
</dbReference>
<dbReference type="GO" id="GO:0003700">
    <property type="term" value="F:DNA-binding transcription factor activity"/>
    <property type="evidence" value="ECO:0007669"/>
    <property type="project" value="InterPro"/>
</dbReference>
<dbReference type="InterPro" id="IPR036390">
    <property type="entry name" value="WH_DNA-bd_sf"/>
</dbReference>